<sequence>MNKNWSLGASQQRHNRQQRLRAEKRRENAEGIYLPSQNVINFSYKGIILRKSGNEYTIDKQIMISGCDTSKVQGMWNDGPMLARAIDYMLETAKPERLAEVRAAHINWTCQRCKVTCLYDKSFEDHRDENHPLSHCKYCGFNTPRDELVTASDEVMR</sequence>
<evidence type="ECO:0000313" key="3">
    <source>
        <dbReference type="Proteomes" id="UP000219271"/>
    </source>
</evidence>
<dbReference type="AlphaFoldDB" id="A0A286BXD2"/>
<evidence type="ECO:0000256" key="1">
    <source>
        <dbReference type="SAM" id="MobiDB-lite"/>
    </source>
</evidence>
<dbReference type="EMBL" id="OCMY01000001">
    <property type="protein sequence ID" value="SOD38806.1"/>
    <property type="molecule type" value="Genomic_DNA"/>
</dbReference>
<proteinExistence type="predicted"/>
<accession>A0A286BXD2</accession>
<feature type="region of interest" description="Disordered" evidence="1">
    <location>
        <begin position="1"/>
        <end position="25"/>
    </location>
</feature>
<gene>
    <name evidence="2" type="ORF">SAMN06273570_3239</name>
</gene>
<reference evidence="3" key="1">
    <citation type="submission" date="2017-09" db="EMBL/GenBank/DDBJ databases">
        <authorList>
            <person name="Varghese N."/>
            <person name="Submissions S."/>
        </authorList>
    </citation>
    <scope>NUCLEOTIDE SEQUENCE [LARGE SCALE GENOMIC DNA]</scope>
    <source>
        <strain evidence="3">JKS000234</strain>
    </source>
</reference>
<evidence type="ECO:0000313" key="2">
    <source>
        <dbReference type="EMBL" id="SOD38806.1"/>
    </source>
</evidence>
<dbReference type="RefSeq" id="WP_097096677.1">
    <property type="nucleotide sequence ID" value="NZ_OCMY01000001.1"/>
</dbReference>
<dbReference type="OrthoDB" id="9929422at2"/>
<organism evidence="2 3">
    <name type="scientific">Candidatus Pantoea floridensis</name>
    <dbReference type="NCBI Taxonomy" id="1938870"/>
    <lineage>
        <taxon>Bacteria</taxon>
        <taxon>Pseudomonadati</taxon>
        <taxon>Pseudomonadota</taxon>
        <taxon>Gammaproteobacteria</taxon>
        <taxon>Enterobacterales</taxon>
        <taxon>Erwiniaceae</taxon>
        <taxon>Pantoea</taxon>
    </lineage>
</organism>
<protein>
    <submittedName>
        <fullName evidence="2">Uncharacterized protein</fullName>
    </submittedName>
</protein>
<name>A0A286BXD2_9GAMM</name>
<feature type="compositionally biased region" description="Polar residues" evidence="1">
    <location>
        <begin position="1"/>
        <end position="12"/>
    </location>
</feature>
<keyword evidence="3" id="KW-1185">Reference proteome</keyword>
<dbReference type="Proteomes" id="UP000219271">
    <property type="component" value="Unassembled WGS sequence"/>
</dbReference>